<gene>
    <name evidence="2" type="ORF">DSM112329_02430</name>
</gene>
<dbReference type="CDD" id="cd00761">
    <property type="entry name" value="Glyco_tranf_GTA_type"/>
    <property type="match status" value="1"/>
</dbReference>
<organism evidence="2">
    <name type="scientific">Paraconexibacter sp. AEG42_29</name>
    <dbReference type="NCBI Taxonomy" id="2997339"/>
    <lineage>
        <taxon>Bacteria</taxon>
        <taxon>Bacillati</taxon>
        <taxon>Actinomycetota</taxon>
        <taxon>Thermoleophilia</taxon>
        <taxon>Solirubrobacterales</taxon>
        <taxon>Paraconexibacteraceae</taxon>
        <taxon>Paraconexibacter</taxon>
    </lineage>
</organism>
<dbReference type="AlphaFoldDB" id="A0AAU7AVS6"/>
<dbReference type="KEGG" id="parq:DSM112329_02430"/>
<reference evidence="2" key="1">
    <citation type="submission" date="2022-12" db="EMBL/GenBank/DDBJ databases">
        <title>Paraconexibacter alkalitolerans sp. nov. and Baekduia alba sp. nov., isolated from soil and emended description of the genera Paraconexibacter (Chun et al., 2020) and Baekduia (An et al., 2020).</title>
        <authorList>
            <person name="Vieira S."/>
            <person name="Huber K.J."/>
            <person name="Geppert A."/>
            <person name="Wolf J."/>
            <person name="Neumann-Schaal M."/>
            <person name="Muesken M."/>
            <person name="Overmann J."/>
        </authorList>
    </citation>
    <scope>NUCLEOTIDE SEQUENCE</scope>
    <source>
        <strain evidence="2">AEG42_29</strain>
    </source>
</reference>
<dbReference type="PANTHER" id="PTHR43685:SF2">
    <property type="entry name" value="GLYCOSYLTRANSFERASE 2-LIKE DOMAIN-CONTAINING PROTEIN"/>
    <property type="match status" value="1"/>
</dbReference>
<dbReference type="EMBL" id="CP114014">
    <property type="protein sequence ID" value="XAY05573.1"/>
    <property type="molecule type" value="Genomic_DNA"/>
</dbReference>
<dbReference type="SUPFAM" id="SSF53448">
    <property type="entry name" value="Nucleotide-diphospho-sugar transferases"/>
    <property type="match status" value="1"/>
</dbReference>
<evidence type="ECO:0000313" key="2">
    <source>
        <dbReference type="EMBL" id="XAY05573.1"/>
    </source>
</evidence>
<proteinExistence type="predicted"/>
<accession>A0AAU7AVS6</accession>
<dbReference type="Gene3D" id="3.90.550.10">
    <property type="entry name" value="Spore Coat Polysaccharide Biosynthesis Protein SpsA, Chain A"/>
    <property type="match status" value="1"/>
</dbReference>
<dbReference type="Pfam" id="PF00535">
    <property type="entry name" value="Glycos_transf_2"/>
    <property type="match status" value="1"/>
</dbReference>
<dbReference type="InterPro" id="IPR050834">
    <property type="entry name" value="Glycosyltransf_2"/>
</dbReference>
<sequence length="394" mass="42823">MLVTLHGGPLGFVDVDLIEGRCDGADLHALARERFANEVTAHLASDGTPIAGPGDPITWPSGAPACVQSGAHGEAGGHATVVVCTRDREASLRRTLLLILELDYPQFDVVVVDNAPRTDAARRVIAELDDARLSYVLEPVSGLSRARNCGLAHASGSIIAFTDDDVLVDRQWLAALARGFTRAPRVGCVTGIVPGAERETLAQAYFEARVQWSDRMQPALHDLGRHRPADDPFFPYSAGRFGTGANFAVSRAAADDIGTFDEALGPGVPATNADDLDYFLRTILGGWTLAYEPRAVAWHVHRREMTELEAQMRTYGKGLSAYAFKHLRTRRAIVQILPRLPRAARILLTRARSAESIDPAAAGLVRLELRGMLGGPWGYVQGRRAVRARARRER</sequence>
<evidence type="ECO:0000259" key="1">
    <source>
        <dbReference type="Pfam" id="PF00535"/>
    </source>
</evidence>
<name>A0AAU7AVS6_9ACTN</name>
<feature type="domain" description="Glycosyltransferase 2-like" evidence="1">
    <location>
        <begin position="80"/>
        <end position="194"/>
    </location>
</feature>
<dbReference type="PANTHER" id="PTHR43685">
    <property type="entry name" value="GLYCOSYLTRANSFERASE"/>
    <property type="match status" value="1"/>
</dbReference>
<protein>
    <recommendedName>
        <fullName evidence="1">Glycosyltransferase 2-like domain-containing protein</fullName>
    </recommendedName>
</protein>
<dbReference type="InterPro" id="IPR001173">
    <property type="entry name" value="Glyco_trans_2-like"/>
</dbReference>
<dbReference type="InterPro" id="IPR029044">
    <property type="entry name" value="Nucleotide-diphossugar_trans"/>
</dbReference>